<sequence>MPDWSRSPAGACSWRGLAKRLPTQIDDVVPVAKALVFAEPDRPGASLSGVLRRMTLCHSW</sequence>
<dbReference type="Proteomes" id="UP000325811">
    <property type="component" value="Chromosome I"/>
</dbReference>
<dbReference type="AlphaFoldDB" id="A0A5Q4ZEY4"/>
<dbReference type="KEGG" id="pdio:PDMSB3_3593"/>
<dbReference type="EMBL" id="LR699553">
    <property type="protein sequence ID" value="VVD30049.1"/>
    <property type="molecule type" value="Genomic_DNA"/>
</dbReference>
<gene>
    <name evidence="1" type="ORF">PDMSB3_3593</name>
</gene>
<accession>A0A5Q4ZEY4</accession>
<proteinExistence type="predicted"/>
<reference evidence="1 2" key="1">
    <citation type="submission" date="2019-08" db="EMBL/GenBank/DDBJ databases">
        <authorList>
            <person name="Herpell B J."/>
        </authorList>
    </citation>
    <scope>NUCLEOTIDE SEQUENCE [LARGE SCALE GENOMIC DNA]</scope>
    <source>
        <strain evidence="2">Msb3</strain>
    </source>
</reference>
<evidence type="ECO:0000313" key="1">
    <source>
        <dbReference type="EMBL" id="VVD30049.1"/>
    </source>
</evidence>
<keyword evidence="2" id="KW-1185">Reference proteome</keyword>
<name>A0A5Q4ZEY4_9BURK</name>
<protein>
    <submittedName>
        <fullName evidence="1">Uncharacterized protein</fullName>
    </submittedName>
</protein>
<evidence type="ECO:0000313" key="2">
    <source>
        <dbReference type="Proteomes" id="UP000325811"/>
    </source>
</evidence>
<organism evidence="1 2">
    <name type="scientific">Paraburkholderia dioscoreae</name>
    <dbReference type="NCBI Taxonomy" id="2604047"/>
    <lineage>
        <taxon>Bacteria</taxon>
        <taxon>Pseudomonadati</taxon>
        <taxon>Pseudomonadota</taxon>
        <taxon>Betaproteobacteria</taxon>
        <taxon>Burkholderiales</taxon>
        <taxon>Burkholderiaceae</taxon>
        <taxon>Paraburkholderia</taxon>
    </lineage>
</organism>